<evidence type="ECO:0000313" key="2">
    <source>
        <dbReference type="Proteomes" id="UP000317663"/>
    </source>
</evidence>
<name>A0A502GFX2_9GAMM</name>
<sequence length="89" mass="9983">MREVRISRVSGILPIQQLNSQHIADCKVGATFTFRMIAVLPLPGVWFALSVHQNPLLKLAREGRKMSSRDLAKFTDIQLVILNFCFATG</sequence>
<proteinExistence type="predicted"/>
<dbReference type="OrthoDB" id="5292689at2"/>
<gene>
    <name evidence="1" type="ORF">EAH77_14350</name>
</gene>
<protein>
    <submittedName>
        <fullName evidence="1">Uncharacterized protein</fullName>
    </submittedName>
</protein>
<dbReference type="AlphaFoldDB" id="A0A502GFX2"/>
<dbReference type="EMBL" id="RCZD01000007">
    <property type="protein sequence ID" value="TPG60785.1"/>
    <property type="molecule type" value="Genomic_DNA"/>
</dbReference>
<accession>A0A502GFX2</accession>
<keyword evidence="2" id="KW-1185">Reference proteome</keyword>
<comment type="caution">
    <text evidence="1">The sequence shown here is derived from an EMBL/GenBank/DDBJ whole genome shotgun (WGS) entry which is preliminary data.</text>
</comment>
<organism evidence="1 2">
    <name type="scientific">Ewingella americana</name>
    <dbReference type="NCBI Taxonomy" id="41202"/>
    <lineage>
        <taxon>Bacteria</taxon>
        <taxon>Pseudomonadati</taxon>
        <taxon>Pseudomonadota</taxon>
        <taxon>Gammaproteobacteria</taxon>
        <taxon>Enterobacterales</taxon>
        <taxon>Yersiniaceae</taxon>
        <taxon>Ewingella</taxon>
    </lineage>
</organism>
<evidence type="ECO:0000313" key="1">
    <source>
        <dbReference type="EMBL" id="TPG60785.1"/>
    </source>
</evidence>
<dbReference type="Proteomes" id="UP000317663">
    <property type="component" value="Unassembled WGS sequence"/>
</dbReference>
<reference evidence="1 2" key="1">
    <citation type="journal article" date="2019" name="Environ. Microbiol.">
        <title>Species interactions and distinct microbial communities in high Arctic permafrost affected cryosols are associated with the CH4 and CO2 gas fluxes.</title>
        <authorList>
            <person name="Altshuler I."/>
            <person name="Hamel J."/>
            <person name="Turney S."/>
            <person name="Magnuson E."/>
            <person name="Levesque R."/>
            <person name="Greer C."/>
            <person name="Whyte L.G."/>
        </authorList>
    </citation>
    <scope>NUCLEOTIDE SEQUENCE [LARGE SCALE GENOMIC DNA]</scope>
    <source>
        <strain evidence="1 2">E4</strain>
    </source>
</reference>